<evidence type="ECO:0000313" key="1">
    <source>
        <dbReference type="EMBL" id="KAI9921629.1"/>
    </source>
</evidence>
<comment type="caution">
    <text evidence="1">The sequence shown here is derived from an EMBL/GenBank/DDBJ whole genome shotgun (WGS) entry which is preliminary data.</text>
</comment>
<proteinExistence type="predicted"/>
<dbReference type="Proteomes" id="UP001163321">
    <property type="component" value="Chromosome 1"/>
</dbReference>
<sequence length="122" mass="13223">MGTRGFISCPGSVSSNPSRAQFFRRSYIAHALSTAHPSGKGGAWRSKEGSTLCTVLKKDLERVNPFARVRCTWPAAASSFQTYTSDGAVAIGTGTVQPGYRDHMDDPSMFTQRTRKKGHGKP</sequence>
<reference evidence="1 2" key="1">
    <citation type="journal article" date="2022" name="bioRxiv">
        <title>The genome of the oomycete Peronosclerospora sorghi, a cosmopolitan pathogen of maize and sorghum, is inflated with dispersed pseudogenes.</title>
        <authorList>
            <person name="Fletcher K."/>
            <person name="Martin F."/>
            <person name="Isakeit T."/>
            <person name="Cavanaugh K."/>
            <person name="Magill C."/>
            <person name="Michelmore R."/>
        </authorList>
    </citation>
    <scope>NUCLEOTIDE SEQUENCE [LARGE SCALE GENOMIC DNA]</scope>
    <source>
        <strain evidence="1">P6</strain>
    </source>
</reference>
<protein>
    <submittedName>
        <fullName evidence="1">Uncharacterized protein</fullName>
    </submittedName>
</protein>
<dbReference type="EMBL" id="CM047580">
    <property type="protein sequence ID" value="KAI9921629.1"/>
    <property type="molecule type" value="Genomic_DNA"/>
</dbReference>
<accession>A0ACC0WSA3</accession>
<gene>
    <name evidence="1" type="ORF">PsorP6_001427</name>
</gene>
<keyword evidence="2" id="KW-1185">Reference proteome</keyword>
<name>A0ACC0WSA3_9STRA</name>
<evidence type="ECO:0000313" key="2">
    <source>
        <dbReference type="Proteomes" id="UP001163321"/>
    </source>
</evidence>
<organism evidence="1 2">
    <name type="scientific">Peronosclerospora sorghi</name>
    <dbReference type="NCBI Taxonomy" id="230839"/>
    <lineage>
        <taxon>Eukaryota</taxon>
        <taxon>Sar</taxon>
        <taxon>Stramenopiles</taxon>
        <taxon>Oomycota</taxon>
        <taxon>Peronosporomycetes</taxon>
        <taxon>Peronosporales</taxon>
        <taxon>Peronosporaceae</taxon>
        <taxon>Peronosclerospora</taxon>
    </lineage>
</organism>